<dbReference type="Pfam" id="PF01098">
    <property type="entry name" value="FTSW_RODA_SPOVE"/>
    <property type="match status" value="1"/>
</dbReference>
<feature type="transmembrane region" description="Helical" evidence="6">
    <location>
        <begin position="98"/>
        <end position="114"/>
    </location>
</feature>
<feature type="transmembrane region" description="Helical" evidence="6">
    <location>
        <begin position="33"/>
        <end position="50"/>
    </location>
</feature>
<dbReference type="EMBL" id="MFKP01000045">
    <property type="protein sequence ID" value="OGG43293.1"/>
    <property type="molecule type" value="Genomic_DNA"/>
</dbReference>
<evidence type="ECO:0000256" key="6">
    <source>
        <dbReference type="SAM" id="Phobius"/>
    </source>
</evidence>
<accession>A0A1F6C2K0</accession>
<protein>
    <submittedName>
        <fullName evidence="7">Rod shape-determining protein RodA</fullName>
    </submittedName>
</protein>
<gene>
    <name evidence="7" type="ORF">A2841_03825</name>
</gene>
<reference evidence="7 8" key="1">
    <citation type="journal article" date="2016" name="Nat. Commun.">
        <title>Thousands of microbial genomes shed light on interconnected biogeochemical processes in an aquifer system.</title>
        <authorList>
            <person name="Anantharaman K."/>
            <person name="Brown C.T."/>
            <person name="Hug L.A."/>
            <person name="Sharon I."/>
            <person name="Castelle C.J."/>
            <person name="Probst A.J."/>
            <person name="Thomas B.C."/>
            <person name="Singh A."/>
            <person name="Wilkins M.J."/>
            <person name="Karaoz U."/>
            <person name="Brodie E.L."/>
            <person name="Williams K.H."/>
            <person name="Hubbard S.S."/>
            <person name="Banfield J.F."/>
        </authorList>
    </citation>
    <scope>NUCLEOTIDE SEQUENCE [LARGE SCALE GENOMIC DNA]</scope>
</reference>
<dbReference type="GO" id="GO:0008360">
    <property type="term" value="P:regulation of cell shape"/>
    <property type="evidence" value="ECO:0007669"/>
    <property type="project" value="UniProtKB-KW"/>
</dbReference>
<dbReference type="AlphaFoldDB" id="A0A1F6C2K0"/>
<comment type="subcellular location">
    <subcellularLocation>
        <location evidence="1">Membrane</location>
        <topology evidence="1">Multi-pass membrane protein</topology>
    </subcellularLocation>
</comment>
<evidence type="ECO:0000256" key="3">
    <source>
        <dbReference type="ARBA" id="ARBA00022960"/>
    </source>
</evidence>
<name>A0A1F6C2K0_9BACT</name>
<feature type="transmembrane region" description="Helical" evidence="6">
    <location>
        <begin position="148"/>
        <end position="165"/>
    </location>
</feature>
<keyword evidence="2 6" id="KW-0812">Transmembrane</keyword>
<comment type="caution">
    <text evidence="7">The sequence shown here is derived from an EMBL/GenBank/DDBJ whole genome shotgun (WGS) entry which is preliminary data.</text>
</comment>
<dbReference type="GO" id="GO:0015648">
    <property type="term" value="F:lipid-linked peptidoglycan transporter activity"/>
    <property type="evidence" value="ECO:0007669"/>
    <property type="project" value="TreeGrafter"/>
</dbReference>
<dbReference type="GO" id="GO:0051301">
    <property type="term" value="P:cell division"/>
    <property type="evidence" value="ECO:0007669"/>
    <property type="project" value="InterPro"/>
</dbReference>
<evidence type="ECO:0000256" key="4">
    <source>
        <dbReference type="ARBA" id="ARBA00022989"/>
    </source>
</evidence>
<evidence type="ECO:0000256" key="5">
    <source>
        <dbReference type="ARBA" id="ARBA00023136"/>
    </source>
</evidence>
<feature type="transmembrane region" description="Helical" evidence="6">
    <location>
        <begin position="257"/>
        <end position="278"/>
    </location>
</feature>
<organism evidence="7 8">
    <name type="scientific">Candidatus Kaiserbacteria bacterium RIFCSPHIGHO2_01_FULL_48_10</name>
    <dbReference type="NCBI Taxonomy" id="1798476"/>
    <lineage>
        <taxon>Bacteria</taxon>
        <taxon>Candidatus Kaiseribacteriota</taxon>
    </lineage>
</organism>
<dbReference type="GO" id="GO:0005886">
    <property type="term" value="C:plasma membrane"/>
    <property type="evidence" value="ECO:0007669"/>
    <property type="project" value="TreeGrafter"/>
</dbReference>
<feature type="transmembrane region" description="Helical" evidence="6">
    <location>
        <begin position="290"/>
        <end position="317"/>
    </location>
</feature>
<dbReference type="InterPro" id="IPR001182">
    <property type="entry name" value="FtsW/RodA"/>
</dbReference>
<dbReference type="GO" id="GO:0032153">
    <property type="term" value="C:cell division site"/>
    <property type="evidence" value="ECO:0007669"/>
    <property type="project" value="TreeGrafter"/>
</dbReference>
<evidence type="ECO:0000313" key="8">
    <source>
        <dbReference type="Proteomes" id="UP000178249"/>
    </source>
</evidence>
<feature type="transmembrane region" description="Helical" evidence="6">
    <location>
        <begin position="59"/>
        <end position="78"/>
    </location>
</feature>
<dbReference type="NCBIfam" id="TIGR02210">
    <property type="entry name" value="rodA_shape"/>
    <property type="match status" value="1"/>
</dbReference>
<sequence length="350" mass="38152">MDWAVNGCILFLACVSLTAIASAKPAELPQQAIAFGIGATLLILFSLIDWRPLTAHRSVVFVIYAFGIALLLATYFFAPTIRATRSWLVFGPVQFQTSEFMKVVLIILYSYYFARRHTAIAEWRNIIIPFIYALIPVGLILLQPDMGSGLIIMGLWVIYLFVSGLRLRHIVLGIAIAAVMGLFGWSYLQGYQRERIKGLFNPQYDPLGVNYNVIQSKIAIGSGGWAGKGFRQGTQTQLGFLPEPANDFVFSSIAEEWGAVGVFALLTTFAILTLRILYIGLTATGNFGKLVCLGTAGLILLHMAFNIGSAVGFMPVVGVPLPLVSYGGSSLITFFMALGIVQSIAIRSSF</sequence>
<keyword evidence="3" id="KW-0133">Cell shape</keyword>
<dbReference type="Proteomes" id="UP000178249">
    <property type="component" value="Unassembled WGS sequence"/>
</dbReference>
<dbReference type="PANTHER" id="PTHR30474">
    <property type="entry name" value="CELL CYCLE PROTEIN"/>
    <property type="match status" value="1"/>
</dbReference>
<keyword evidence="5 6" id="KW-0472">Membrane</keyword>
<evidence type="ECO:0000256" key="2">
    <source>
        <dbReference type="ARBA" id="ARBA00022692"/>
    </source>
</evidence>
<feature type="transmembrane region" description="Helical" evidence="6">
    <location>
        <begin position="170"/>
        <end position="188"/>
    </location>
</feature>
<dbReference type="PANTHER" id="PTHR30474:SF1">
    <property type="entry name" value="PEPTIDOGLYCAN GLYCOSYLTRANSFERASE MRDB"/>
    <property type="match status" value="1"/>
</dbReference>
<feature type="transmembrane region" description="Helical" evidence="6">
    <location>
        <begin position="126"/>
        <end position="142"/>
    </location>
</feature>
<evidence type="ECO:0000256" key="1">
    <source>
        <dbReference type="ARBA" id="ARBA00004141"/>
    </source>
</evidence>
<evidence type="ECO:0000313" key="7">
    <source>
        <dbReference type="EMBL" id="OGG43293.1"/>
    </source>
</evidence>
<keyword evidence="4 6" id="KW-1133">Transmembrane helix</keyword>
<feature type="transmembrane region" description="Helical" evidence="6">
    <location>
        <begin position="323"/>
        <end position="346"/>
    </location>
</feature>
<dbReference type="InterPro" id="IPR011923">
    <property type="entry name" value="RodA/MrdB"/>
</dbReference>
<proteinExistence type="predicted"/>